<organism evidence="5 6">
    <name type="scientific">Candidatus Accumulibacter aalborgensis</name>
    <dbReference type="NCBI Taxonomy" id="1860102"/>
    <lineage>
        <taxon>Bacteria</taxon>
        <taxon>Pseudomonadati</taxon>
        <taxon>Pseudomonadota</taxon>
        <taxon>Betaproteobacteria</taxon>
        <taxon>Candidatus Accumulibacter</taxon>
    </lineage>
</organism>
<dbReference type="InterPro" id="IPR052511">
    <property type="entry name" value="ATP-dep_Helicase"/>
</dbReference>
<keyword evidence="5" id="KW-0347">Helicase</keyword>
<dbReference type="RefSeq" id="WP_186408975.1">
    <property type="nucleotide sequence ID" value="NZ_FLQX01000156.1"/>
</dbReference>
<protein>
    <submittedName>
        <fullName evidence="5">ATP-dependent helicase</fullName>
    </submittedName>
</protein>
<dbReference type="GO" id="GO:0016887">
    <property type="term" value="F:ATP hydrolysis activity"/>
    <property type="evidence" value="ECO:0007669"/>
    <property type="project" value="TreeGrafter"/>
</dbReference>
<feature type="domain" description="Helicase C-terminal" evidence="4">
    <location>
        <begin position="254"/>
        <end position="404"/>
    </location>
</feature>
<dbReference type="Pfam" id="PF00270">
    <property type="entry name" value="DEAD"/>
    <property type="match status" value="1"/>
</dbReference>
<name>A0A1A8XXN0_9PROT</name>
<keyword evidence="6" id="KW-1185">Reference proteome</keyword>
<sequence length="541" mass="60085">MTALEHASFDRLAPPLQRWLWEQGWSELRPAQAQAVAPILEGRVDVVIAAATASGKTEAAFLPLLTRLWQGGGDGVVLYVAPMKALINDQHERLSLLCERLEIPVCPWHGDIRETPRKRFVAAPRGVVLITPESLESLLFHRGAELRHLFGMLEAVVVDELHAFIGCERGRQLQSLLHRLEAALARRVQRVGLSATLGNMAMAADFLRLGEGNDVRLIVSAAETKSLRLLVKAVMQPADDSDSDDAAHTHIAAALFKRLRNANYLIFPNSTGRVEFYADALRRHCEAAGLPVTFFPHHGRLGKAERESTEFELKRGSLPVSAICTGTLEMGIDIGAIRGVVQIGAPETVASLCQRVGRAGRRDGEVAELWQYCVTEEPATDSGLVTGLHADLLQSIAVTRLFLARWYEPPPANSLHYSTLVQQILSLIGERCGVIAAEAYRILCLGGPFRDIGEADFIELLRNLAANELVMHDGNRVLLHGRVGERRVNHYTFFAAFQDSREYRLLHRWQGIGHAAFETRPWHRRRADFCRATLADCRDRS</sequence>
<dbReference type="GO" id="GO:0004386">
    <property type="term" value="F:helicase activity"/>
    <property type="evidence" value="ECO:0007669"/>
    <property type="project" value="UniProtKB-KW"/>
</dbReference>
<keyword evidence="1" id="KW-0547">Nucleotide-binding</keyword>
<dbReference type="SMART" id="SM00490">
    <property type="entry name" value="HELICc"/>
    <property type="match status" value="1"/>
</dbReference>
<evidence type="ECO:0000259" key="3">
    <source>
        <dbReference type="PROSITE" id="PS51192"/>
    </source>
</evidence>
<dbReference type="PROSITE" id="PS51192">
    <property type="entry name" value="HELICASE_ATP_BIND_1"/>
    <property type="match status" value="1"/>
</dbReference>
<evidence type="ECO:0000313" key="5">
    <source>
        <dbReference type="EMBL" id="SBT09720.1"/>
    </source>
</evidence>
<accession>A0A1A8XXN0</accession>
<dbReference type="Pfam" id="PF00271">
    <property type="entry name" value="Helicase_C"/>
    <property type="match status" value="1"/>
</dbReference>
<dbReference type="EMBL" id="FLQX01000156">
    <property type="protein sequence ID" value="SBT09720.1"/>
    <property type="molecule type" value="Genomic_DNA"/>
</dbReference>
<dbReference type="PROSITE" id="PS51194">
    <property type="entry name" value="HELICASE_CTER"/>
    <property type="match status" value="1"/>
</dbReference>
<dbReference type="InterPro" id="IPR001650">
    <property type="entry name" value="Helicase_C-like"/>
</dbReference>
<dbReference type="GO" id="GO:0003677">
    <property type="term" value="F:DNA binding"/>
    <property type="evidence" value="ECO:0007669"/>
    <property type="project" value="TreeGrafter"/>
</dbReference>
<dbReference type="STRING" id="1860102.ACCAA_760017"/>
<dbReference type="InterPro" id="IPR027417">
    <property type="entry name" value="P-loop_NTPase"/>
</dbReference>
<dbReference type="PANTHER" id="PTHR47962">
    <property type="entry name" value="ATP-DEPENDENT HELICASE LHR-RELATED-RELATED"/>
    <property type="match status" value="1"/>
</dbReference>
<evidence type="ECO:0000256" key="2">
    <source>
        <dbReference type="ARBA" id="ARBA00022840"/>
    </source>
</evidence>
<reference evidence="5 6" key="1">
    <citation type="submission" date="2016-06" db="EMBL/GenBank/DDBJ databases">
        <authorList>
            <person name="Kjaerup R.B."/>
            <person name="Dalgaard T.S."/>
            <person name="Juul-Madsen H.R."/>
        </authorList>
    </citation>
    <scope>NUCLEOTIDE SEQUENCE [LARGE SCALE GENOMIC DNA]</scope>
    <source>
        <strain evidence="5">3</strain>
    </source>
</reference>
<dbReference type="GO" id="GO:0005524">
    <property type="term" value="F:ATP binding"/>
    <property type="evidence" value="ECO:0007669"/>
    <property type="project" value="UniProtKB-KW"/>
</dbReference>
<keyword evidence="2" id="KW-0067">ATP-binding</keyword>
<feature type="domain" description="Helicase ATP-binding" evidence="3">
    <location>
        <begin position="37"/>
        <end position="215"/>
    </location>
</feature>
<evidence type="ECO:0000259" key="4">
    <source>
        <dbReference type="PROSITE" id="PS51194"/>
    </source>
</evidence>
<dbReference type="Gene3D" id="3.40.50.300">
    <property type="entry name" value="P-loop containing nucleotide triphosphate hydrolases"/>
    <property type="match status" value="2"/>
</dbReference>
<dbReference type="InterPro" id="IPR014001">
    <property type="entry name" value="Helicase_ATP-bd"/>
</dbReference>
<gene>
    <name evidence="5" type="ORF">ACCAA_760017</name>
</gene>
<dbReference type="SUPFAM" id="SSF52540">
    <property type="entry name" value="P-loop containing nucleoside triphosphate hydrolases"/>
    <property type="match status" value="1"/>
</dbReference>
<dbReference type="AlphaFoldDB" id="A0A1A8XXN0"/>
<dbReference type="PANTHER" id="PTHR47962:SF5">
    <property type="entry name" value="ATP-DEPENDENT HELICASE LHR-RELATED"/>
    <property type="match status" value="1"/>
</dbReference>
<keyword evidence="5" id="KW-0378">Hydrolase</keyword>
<dbReference type="InterPro" id="IPR011545">
    <property type="entry name" value="DEAD/DEAH_box_helicase_dom"/>
</dbReference>
<proteinExistence type="predicted"/>
<evidence type="ECO:0000256" key="1">
    <source>
        <dbReference type="ARBA" id="ARBA00022741"/>
    </source>
</evidence>
<dbReference type="SMART" id="SM00487">
    <property type="entry name" value="DEXDc"/>
    <property type="match status" value="1"/>
</dbReference>
<evidence type="ECO:0000313" key="6">
    <source>
        <dbReference type="Proteomes" id="UP000199169"/>
    </source>
</evidence>
<dbReference type="Proteomes" id="UP000199169">
    <property type="component" value="Unassembled WGS sequence"/>
</dbReference>